<evidence type="ECO:0008006" key="4">
    <source>
        <dbReference type="Google" id="ProtNLM"/>
    </source>
</evidence>
<keyword evidence="1" id="KW-0732">Signal</keyword>
<protein>
    <recommendedName>
        <fullName evidence="4">Outer membrane protein beta-barrel domain-containing protein</fullName>
    </recommendedName>
</protein>
<dbReference type="Proteomes" id="UP000725002">
    <property type="component" value="Unassembled WGS sequence"/>
</dbReference>
<evidence type="ECO:0000313" key="3">
    <source>
        <dbReference type="Proteomes" id="UP000725002"/>
    </source>
</evidence>
<reference evidence="2" key="2">
    <citation type="journal article" date="2021" name="PeerJ">
        <title>Extensive microbial diversity within the chicken gut microbiome revealed by metagenomics and culture.</title>
        <authorList>
            <person name="Gilroy R."/>
            <person name="Ravi A."/>
            <person name="Getino M."/>
            <person name="Pursley I."/>
            <person name="Horton D.L."/>
            <person name="Alikhan N.F."/>
            <person name="Baker D."/>
            <person name="Gharbi K."/>
            <person name="Hall N."/>
            <person name="Watson M."/>
            <person name="Adriaenssens E.M."/>
            <person name="Foster-Nyarko E."/>
            <person name="Jarju S."/>
            <person name="Secka A."/>
            <person name="Antonio M."/>
            <person name="Oren A."/>
            <person name="Chaudhuri R.R."/>
            <person name="La Ragione R."/>
            <person name="Hildebrand F."/>
            <person name="Pallen M.J."/>
        </authorList>
    </citation>
    <scope>NUCLEOTIDE SEQUENCE</scope>
    <source>
        <strain evidence="2">G3-8215</strain>
    </source>
</reference>
<feature type="signal peptide" evidence="1">
    <location>
        <begin position="1"/>
        <end position="27"/>
    </location>
</feature>
<dbReference type="EMBL" id="JADILV010000026">
    <property type="protein sequence ID" value="MBO8483289.1"/>
    <property type="molecule type" value="Genomic_DNA"/>
</dbReference>
<name>A0A940DRQ3_9BACT</name>
<feature type="chain" id="PRO_5037439843" description="Outer membrane protein beta-barrel domain-containing protein" evidence="1">
    <location>
        <begin position="28"/>
        <end position="183"/>
    </location>
</feature>
<evidence type="ECO:0000256" key="1">
    <source>
        <dbReference type="SAM" id="SignalP"/>
    </source>
</evidence>
<evidence type="ECO:0000313" key="2">
    <source>
        <dbReference type="EMBL" id="MBO8483289.1"/>
    </source>
</evidence>
<sequence>MKLKLAGYGRALLVCAAILSGVMDASAYERSGGLSHGKDGLKSHYMGMVSINLSPYIPLPVFSSVPSASLHTSHGVYFPHIGVYTGGSAEIVYSVIGVATLSSHTRYFYPSQHEGRTQGYVGAEAGIGIDYASGGSVFFNGTVELGLVVNFQKVSLDIGLRGQFMPPYAIDCFFLPIRIGLVF</sequence>
<proteinExistence type="predicted"/>
<organism evidence="2 3">
    <name type="scientific">Candidatus Cryptobacteroides avicola</name>
    <dbReference type="NCBI Taxonomy" id="2840757"/>
    <lineage>
        <taxon>Bacteria</taxon>
        <taxon>Pseudomonadati</taxon>
        <taxon>Bacteroidota</taxon>
        <taxon>Bacteroidia</taxon>
        <taxon>Bacteroidales</taxon>
        <taxon>Candidatus Cryptobacteroides</taxon>
    </lineage>
</organism>
<dbReference type="AlphaFoldDB" id="A0A940DRQ3"/>
<gene>
    <name evidence="2" type="ORF">IAB75_04145</name>
</gene>
<accession>A0A940DRQ3</accession>
<reference evidence="2" key="1">
    <citation type="submission" date="2020-10" db="EMBL/GenBank/DDBJ databases">
        <authorList>
            <person name="Gilroy R."/>
        </authorList>
    </citation>
    <scope>NUCLEOTIDE SEQUENCE</scope>
    <source>
        <strain evidence="2">G3-8215</strain>
    </source>
</reference>
<comment type="caution">
    <text evidence="2">The sequence shown here is derived from an EMBL/GenBank/DDBJ whole genome shotgun (WGS) entry which is preliminary data.</text>
</comment>